<dbReference type="STRING" id="3750.A0A498K6U5"/>
<dbReference type="EMBL" id="RDQH01000330">
    <property type="protein sequence ID" value="RXI01072.1"/>
    <property type="molecule type" value="Genomic_DNA"/>
</dbReference>
<organism evidence="2 3">
    <name type="scientific">Malus domestica</name>
    <name type="common">Apple</name>
    <name type="synonym">Pyrus malus</name>
    <dbReference type="NCBI Taxonomy" id="3750"/>
    <lineage>
        <taxon>Eukaryota</taxon>
        <taxon>Viridiplantae</taxon>
        <taxon>Streptophyta</taxon>
        <taxon>Embryophyta</taxon>
        <taxon>Tracheophyta</taxon>
        <taxon>Spermatophyta</taxon>
        <taxon>Magnoliopsida</taxon>
        <taxon>eudicotyledons</taxon>
        <taxon>Gunneridae</taxon>
        <taxon>Pentapetalae</taxon>
        <taxon>rosids</taxon>
        <taxon>fabids</taxon>
        <taxon>Rosales</taxon>
        <taxon>Rosaceae</taxon>
        <taxon>Amygdaloideae</taxon>
        <taxon>Maleae</taxon>
        <taxon>Malus</taxon>
    </lineage>
</organism>
<name>A0A498K6U5_MALDO</name>
<accession>A0A498K6U5</accession>
<feature type="compositionally biased region" description="Basic and acidic residues" evidence="1">
    <location>
        <begin position="1"/>
        <end position="10"/>
    </location>
</feature>
<sequence>MGCGCKEAKQKPNGGLARSQGQQRGGDRLKDVGDFDRLRRSIIQKLKNNEELREVITFIVKQSAALNLEGAENVKPRHLSEGIYLEVG</sequence>
<protein>
    <submittedName>
        <fullName evidence="2">Uncharacterized protein</fullName>
    </submittedName>
</protein>
<proteinExistence type="predicted"/>
<dbReference type="Proteomes" id="UP000290289">
    <property type="component" value="Chromosome 4"/>
</dbReference>
<dbReference type="AlphaFoldDB" id="A0A498K6U5"/>
<evidence type="ECO:0000313" key="2">
    <source>
        <dbReference type="EMBL" id="RXI01072.1"/>
    </source>
</evidence>
<feature type="region of interest" description="Disordered" evidence="1">
    <location>
        <begin position="1"/>
        <end position="31"/>
    </location>
</feature>
<dbReference type="PANTHER" id="PTHR34356:SF3">
    <property type="entry name" value="EXPRESSED PROTEIN"/>
    <property type="match status" value="1"/>
</dbReference>
<gene>
    <name evidence="2" type="ORF">DVH24_001306</name>
</gene>
<evidence type="ECO:0000313" key="3">
    <source>
        <dbReference type="Proteomes" id="UP000290289"/>
    </source>
</evidence>
<reference evidence="2 3" key="1">
    <citation type="submission" date="2018-10" db="EMBL/GenBank/DDBJ databases">
        <title>A high-quality apple genome assembly.</title>
        <authorList>
            <person name="Hu J."/>
        </authorList>
    </citation>
    <scope>NUCLEOTIDE SEQUENCE [LARGE SCALE GENOMIC DNA]</scope>
    <source>
        <strain evidence="3">cv. HFTH1</strain>
        <tissue evidence="2">Young leaf</tissue>
    </source>
</reference>
<evidence type="ECO:0000256" key="1">
    <source>
        <dbReference type="SAM" id="MobiDB-lite"/>
    </source>
</evidence>
<comment type="caution">
    <text evidence="2">The sequence shown here is derived from an EMBL/GenBank/DDBJ whole genome shotgun (WGS) entry which is preliminary data.</text>
</comment>
<keyword evidence="3" id="KW-1185">Reference proteome</keyword>
<dbReference type="PANTHER" id="PTHR34356">
    <property type="entry name" value="ANTIGENIC HEAT-STABLE PROTEIN"/>
    <property type="match status" value="1"/>
</dbReference>